<feature type="signal peptide" evidence="1">
    <location>
        <begin position="1"/>
        <end position="16"/>
    </location>
</feature>
<evidence type="ECO:0000256" key="1">
    <source>
        <dbReference type="SAM" id="SignalP"/>
    </source>
</evidence>
<dbReference type="AlphaFoldDB" id="A0A3N4L1P8"/>
<proteinExistence type="predicted"/>
<gene>
    <name evidence="2" type="ORF">P167DRAFT_541518</name>
</gene>
<dbReference type="EMBL" id="ML119107">
    <property type="protein sequence ID" value="RPB16737.1"/>
    <property type="molecule type" value="Genomic_DNA"/>
</dbReference>
<organism evidence="2 3">
    <name type="scientific">Morchella conica CCBAS932</name>
    <dbReference type="NCBI Taxonomy" id="1392247"/>
    <lineage>
        <taxon>Eukaryota</taxon>
        <taxon>Fungi</taxon>
        <taxon>Dikarya</taxon>
        <taxon>Ascomycota</taxon>
        <taxon>Pezizomycotina</taxon>
        <taxon>Pezizomycetes</taxon>
        <taxon>Pezizales</taxon>
        <taxon>Morchellaceae</taxon>
        <taxon>Morchella</taxon>
    </lineage>
</organism>
<evidence type="ECO:0000313" key="3">
    <source>
        <dbReference type="Proteomes" id="UP000277580"/>
    </source>
</evidence>
<protein>
    <recommendedName>
        <fullName evidence="4">Secreted protein</fullName>
    </recommendedName>
</protein>
<keyword evidence="3" id="KW-1185">Reference proteome</keyword>
<evidence type="ECO:0008006" key="4">
    <source>
        <dbReference type="Google" id="ProtNLM"/>
    </source>
</evidence>
<keyword evidence="1" id="KW-0732">Signal</keyword>
<feature type="chain" id="PRO_5018317890" description="Secreted protein" evidence="1">
    <location>
        <begin position="17"/>
        <end position="105"/>
    </location>
</feature>
<reference evidence="2 3" key="1">
    <citation type="journal article" date="2018" name="Nat. Ecol. Evol.">
        <title>Pezizomycetes genomes reveal the molecular basis of ectomycorrhizal truffle lifestyle.</title>
        <authorList>
            <person name="Murat C."/>
            <person name="Payen T."/>
            <person name="Noel B."/>
            <person name="Kuo A."/>
            <person name="Morin E."/>
            <person name="Chen J."/>
            <person name="Kohler A."/>
            <person name="Krizsan K."/>
            <person name="Balestrini R."/>
            <person name="Da Silva C."/>
            <person name="Montanini B."/>
            <person name="Hainaut M."/>
            <person name="Levati E."/>
            <person name="Barry K.W."/>
            <person name="Belfiori B."/>
            <person name="Cichocki N."/>
            <person name="Clum A."/>
            <person name="Dockter R.B."/>
            <person name="Fauchery L."/>
            <person name="Guy J."/>
            <person name="Iotti M."/>
            <person name="Le Tacon F."/>
            <person name="Lindquist E.A."/>
            <person name="Lipzen A."/>
            <person name="Malagnac F."/>
            <person name="Mello A."/>
            <person name="Molinier V."/>
            <person name="Miyauchi S."/>
            <person name="Poulain J."/>
            <person name="Riccioni C."/>
            <person name="Rubini A."/>
            <person name="Sitrit Y."/>
            <person name="Splivallo R."/>
            <person name="Traeger S."/>
            <person name="Wang M."/>
            <person name="Zifcakova L."/>
            <person name="Wipf D."/>
            <person name="Zambonelli A."/>
            <person name="Paolocci F."/>
            <person name="Nowrousian M."/>
            <person name="Ottonello S."/>
            <person name="Baldrian P."/>
            <person name="Spatafora J.W."/>
            <person name="Henrissat B."/>
            <person name="Nagy L.G."/>
            <person name="Aury J.M."/>
            <person name="Wincker P."/>
            <person name="Grigoriev I.V."/>
            <person name="Bonfante P."/>
            <person name="Martin F.M."/>
        </authorList>
    </citation>
    <scope>NUCLEOTIDE SEQUENCE [LARGE SCALE GENOMIC DNA]</scope>
    <source>
        <strain evidence="2 3">CCBAS932</strain>
    </source>
</reference>
<sequence length="105" mass="11613">MYVCLTLLAFVKGATIAIPCKYAQSPQCSMVCVNSGLIPSTNVRKIRDDQYHGSSGAEATCRTYTSKKSLKEMYPGYRVSSVCCCSSWQPWDQGEMKCAPKYSAF</sequence>
<dbReference type="Proteomes" id="UP000277580">
    <property type="component" value="Unassembled WGS sequence"/>
</dbReference>
<accession>A0A3N4L1P8</accession>
<name>A0A3N4L1P8_9PEZI</name>
<evidence type="ECO:0000313" key="2">
    <source>
        <dbReference type="EMBL" id="RPB16737.1"/>
    </source>
</evidence>
<dbReference type="InParanoid" id="A0A3N4L1P8"/>